<sequence length="357" mass="41111">MNQNSSSWSDKYFQDQSFRIPNIQCPFDFSRNPVGKMVKPEYEIWVKDLIPKFYKAFLKEETLEYSVMALDVDRPELFLPMVKLTDWVFIIDDIVIEKGCCSKEYIDSLFDPEQPTKDRWSQAFWSAIDDLSACSVHPFLIDRIIEEAKQWSYSAVRGIHNIEWSNLSDIEEYCRFRSYESAAHLGLAIAMASRPDFTLTQDIMEDENFKQLLLKYGGINALVNDLYSFVSEFNDKSLSNYVKINCHVNGATIQESMQKVVEYVHRGYHEMELLANKIEHQFPNNQTLQQCIQCIKRITASTVGFCSVAPRYNDQANRKALIGKSNSVEAKTNTINIINQPTSDTITTSTTTTILRG</sequence>
<gene>
    <name evidence="1" type="ORF">PPL_00955</name>
</gene>
<dbReference type="EMBL" id="ADBJ01000004">
    <property type="protein sequence ID" value="EFA85725.1"/>
    <property type="molecule type" value="Genomic_DNA"/>
</dbReference>
<name>D3AXP8_HETP5</name>
<dbReference type="OMA" id="KCNINSE"/>
<organism evidence="1 2">
    <name type="scientific">Heterostelium pallidum (strain ATCC 26659 / Pp 5 / PN500)</name>
    <name type="common">Cellular slime mold</name>
    <name type="synonym">Polysphondylium pallidum</name>
    <dbReference type="NCBI Taxonomy" id="670386"/>
    <lineage>
        <taxon>Eukaryota</taxon>
        <taxon>Amoebozoa</taxon>
        <taxon>Evosea</taxon>
        <taxon>Eumycetozoa</taxon>
        <taxon>Dictyostelia</taxon>
        <taxon>Acytosteliales</taxon>
        <taxon>Acytosteliaceae</taxon>
        <taxon>Heterostelium</taxon>
    </lineage>
</organism>
<keyword evidence="2" id="KW-1185">Reference proteome</keyword>
<comment type="caution">
    <text evidence="1">The sequence shown here is derived from an EMBL/GenBank/DDBJ whole genome shotgun (WGS) entry which is preliminary data.</text>
</comment>
<dbReference type="GeneID" id="31356485"/>
<protein>
    <recommendedName>
        <fullName evidence="3">Terpene synthase</fullName>
    </recommendedName>
</protein>
<dbReference type="InParanoid" id="D3AXP8"/>
<evidence type="ECO:0008006" key="3">
    <source>
        <dbReference type="Google" id="ProtNLM"/>
    </source>
</evidence>
<dbReference type="Proteomes" id="UP000001396">
    <property type="component" value="Unassembled WGS sequence"/>
</dbReference>
<proteinExistence type="predicted"/>
<dbReference type="AlphaFoldDB" id="D3AXP8"/>
<dbReference type="SUPFAM" id="SSF48576">
    <property type="entry name" value="Terpenoid synthases"/>
    <property type="match status" value="1"/>
</dbReference>
<dbReference type="Gene3D" id="1.10.600.10">
    <property type="entry name" value="Farnesyl Diphosphate Synthase"/>
    <property type="match status" value="1"/>
</dbReference>
<evidence type="ECO:0000313" key="2">
    <source>
        <dbReference type="Proteomes" id="UP000001396"/>
    </source>
</evidence>
<evidence type="ECO:0000313" key="1">
    <source>
        <dbReference type="EMBL" id="EFA85725.1"/>
    </source>
</evidence>
<dbReference type="Pfam" id="PF19086">
    <property type="entry name" value="Terpene_syn_C_2"/>
    <property type="match status" value="1"/>
</dbReference>
<reference evidence="1 2" key="1">
    <citation type="journal article" date="2011" name="Genome Res.">
        <title>Phylogeny-wide analysis of social amoeba genomes highlights ancient origins for complex intercellular communication.</title>
        <authorList>
            <person name="Heidel A.J."/>
            <person name="Lawal H.M."/>
            <person name="Felder M."/>
            <person name="Schilde C."/>
            <person name="Helps N.R."/>
            <person name="Tunggal B."/>
            <person name="Rivero F."/>
            <person name="John U."/>
            <person name="Schleicher M."/>
            <person name="Eichinger L."/>
            <person name="Platzer M."/>
            <person name="Noegel A.A."/>
            <person name="Schaap P."/>
            <person name="Gloeckner G."/>
        </authorList>
    </citation>
    <scope>NUCLEOTIDE SEQUENCE [LARGE SCALE GENOMIC DNA]</scope>
    <source>
        <strain evidence="2">ATCC 26659 / Pp 5 / PN500</strain>
    </source>
</reference>
<accession>D3AXP8</accession>
<dbReference type="RefSeq" id="XP_020437831.1">
    <property type="nucleotide sequence ID" value="XM_020571973.1"/>
</dbReference>
<dbReference type="STRING" id="670386.D3AXP8"/>
<dbReference type="InterPro" id="IPR008949">
    <property type="entry name" value="Isoprenoid_synthase_dom_sf"/>
</dbReference>